<dbReference type="InterPro" id="IPR022742">
    <property type="entry name" value="Hydrolase_4"/>
</dbReference>
<dbReference type="RefSeq" id="WP_149610538.1">
    <property type="nucleotide sequence ID" value="NZ_VTUX01000002.1"/>
</dbReference>
<evidence type="ECO:0000313" key="3">
    <source>
        <dbReference type="EMBL" id="KAA1193431.1"/>
    </source>
</evidence>
<dbReference type="Gene3D" id="1.10.10.800">
    <property type="match status" value="1"/>
</dbReference>
<dbReference type="AlphaFoldDB" id="A0A5B0X549"/>
<name>A0A5B0X549_9GAMM</name>
<dbReference type="SUPFAM" id="SSF53474">
    <property type="entry name" value="alpha/beta-Hydrolases"/>
    <property type="match status" value="1"/>
</dbReference>
<gene>
    <name evidence="3" type="ORF">F0M18_06240</name>
</gene>
<feature type="domain" description="Serine aminopeptidase S33" evidence="2">
    <location>
        <begin position="27"/>
        <end position="265"/>
    </location>
</feature>
<dbReference type="Gene3D" id="3.40.50.1820">
    <property type="entry name" value="alpha/beta hydrolase"/>
    <property type="match status" value="1"/>
</dbReference>
<evidence type="ECO:0000259" key="2">
    <source>
        <dbReference type="Pfam" id="PF12146"/>
    </source>
</evidence>
<comment type="caution">
    <text evidence="3">The sequence shown here is derived from an EMBL/GenBank/DDBJ whole genome shotgun (WGS) entry which is preliminary data.</text>
</comment>
<sequence>MSRTTTIDFDSQGTICRGRLFLPASAEPAPIVVMGHGLGAQQDFRLPQFAERFVARGLAVFTFDYRHWGESAGEPRQLLIPNKQKQDWHAALACVRGLQQVDASRLAIWGSSFAGAHVIKVAAEDHRISAVVAQVLAADTASSARHFGLGYMLKTTALGLTDSLRGLLRLTPLYLPLVGKPGETAVMNTQECWDGYLGLVPDGSLWRNAVTARSVLRLVSYRAISVAQRVKAPTLLMGAREDSLVAIEDIRKMAAKMPHARLEEYDCNHFQPYYPPYFETFVSTQADFLVHQLQP</sequence>
<protein>
    <submittedName>
        <fullName evidence="3">Alpha/beta hydrolase</fullName>
    </submittedName>
</protein>
<dbReference type="PANTHER" id="PTHR22946">
    <property type="entry name" value="DIENELACTONE HYDROLASE DOMAIN-CONTAINING PROTEIN-RELATED"/>
    <property type="match status" value="1"/>
</dbReference>
<dbReference type="Pfam" id="PF12146">
    <property type="entry name" value="Hydrolase_4"/>
    <property type="match status" value="1"/>
</dbReference>
<proteinExistence type="predicted"/>
<dbReference type="InterPro" id="IPR050261">
    <property type="entry name" value="FrsA_esterase"/>
</dbReference>
<dbReference type="PANTHER" id="PTHR22946:SF9">
    <property type="entry name" value="POLYKETIDE TRANSFERASE AF380"/>
    <property type="match status" value="1"/>
</dbReference>
<dbReference type="GO" id="GO:0052689">
    <property type="term" value="F:carboxylic ester hydrolase activity"/>
    <property type="evidence" value="ECO:0007669"/>
    <property type="project" value="UniProtKB-ARBA"/>
</dbReference>
<keyword evidence="4" id="KW-1185">Reference proteome</keyword>
<dbReference type="InterPro" id="IPR029058">
    <property type="entry name" value="AB_hydrolase_fold"/>
</dbReference>
<dbReference type="EMBL" id="VTUX01000002">
    <property type="protein sequence ID" value="KAA1193431.1"/>
    <property type="molecule type" value="Genomic_DNA"/>
</dbReference>
<evidence type="ECO:0000256" key="1">
    <source>
        <dbReference type="ARBA" id="ARBA00022801"/>
    </source>
</evidence>
<accession>A0A5B0X549</accession>
<reference evidence="3 4" key="1">
    <citation type="submission" date="2019-09" db="EMBL/GenBank/DDBJ databases">
        <authorList>
            <person name="Chen X.-Y."/>
        </authorList>
    </citation>
    <scope>NUCLEOTIDE SEQUENCE [LARGE SCALE GENOMIC DNA]</scope>
    <source>
        <strain evidence="3 4">NY5</strain>
    </source>
</reference>
<evidence type="ECO:0000313" key="4">
    <source>
        <dbReference type="Proteomes" id="UP000323708"/>
    </source>
</evidence>
<keyword evidence="1 3" id="KW-0378">Hydrolase</keyword>
<organism evidence="3 4">
    <name type="scientific">Pseudohalioglobus sediminis</name>
    <dbReference type="NCBI Taxonomy" id="2606449"/>
    <lineage>
        <taxon>Bacteria</taxon>
        <taxon>Pseudomonadati</taxon>
        <taxon>Pseudomonadota</taxon>
        <taxon>Gammaproteobacteria</taxon>
        <taxon>Cellvibrionales</taxon>
        <taxon>Halieaceae</taxon>
        <taxon>Pseudohalioglobus</taxon>
    </lineage>
</organism>
<dbReference type="Proteomes" id="UP000323708">
    <property type="component" value="Unassembled WGS sequence"/>
</dbReference>